<reference evidence="2" key="2">
    <citation type="submission" date="2020-11" db="EMBL/GenBank/DDBJ databases">
        <authorList>
            <person name="McCartney M.A."/>
            <person name="Auch B."/>
            <person name="Kono T."/>
            <person name="Mallez S."/>
            <person name="Becker A."/>
            <person name="Gohl D.M."/>
            <person name="Silverstein K.A.T."/>
            <person name="Koren S."/>
            <person name="Bechman K.B."/>
            <person name="Herman A."/>
            <person name="Abrahante J.E."/>
            <person name="Garbe J."/>
        </authorList>
    </citation>
    <scope>NUCLEOTIDE SEQUENCE</scope>
    <source>
        <strain evidence="2">Duluth1</strain>
        <tissue evidence="2">Whole animal</tissue>
    </source>
</reference>
<name>A0A9D4QZW2_DREPO</name>
<accession>A0A9D4QZW2</accession>
<reference evidence="2" key="1">
    <citation type="journal article" date="2019" name="bioRxiv">
        <title>The Genome of the Zebra Mussel, Dreissena polymorpha: A Resource for Invasive Species Research.</title>
        <authorList>
            <person name="McCartney M.A."/>
            <person name="Auch B."/>
            <person name="Kono T."/>
            <person name="Mallez S."/>
            <person name="Zhang Y."/>
            <person name="Obille A."/>
            <person name="Becker A."/>
            <person name="Abrahante J.E."/>
            <person name="Garbe J."/>
            <person name="Badalamenti J.P."/>
            <person name="Herman A."/>
            <person name="Mangelson H."/>
            <person name="Liachko I."/>
            <person name="Sullivan S."/>
            <person name="Sone E.D."/>
            <person name="Koren S."/>
            <person name="Silverstein K.A.T."/>
            <person name="Beckman K.B."/>
            <person name="Gohl D.M."/>
        </authorList>
    </citation>
    <scope>NUCLEOTIDE SEQUENCE</scope>
    <source>
        <strain evidence="2">Duluth1</strain>
        <tissue evidence="2">Whole animal</tissue>
    </source>
</reference>
<proteinExistence type="predicted"/>
<evidence type="ECO:0000313" key="2">
    <source>
        <dbReference type="EMBL" id="KAH3848912.1"/>
    </source>
</evidence>
<evidence type="ECO:0000256" key="1">
    <source>
        <dbReference type="SAM" id="Coils"/>
    </source>
</evidence>
<sequence length="67" mass="7689">MDKFMSTISDLKSDNERLKQDNIDLKQQVTAMEQKLEITATNHGAIILNFMAYQELSMNNGLLQNKN</sequence>
<comment type="caution">
    <text evidence="2">The sequence shown here is derived from an EMBL/GenBank/DDBJ whole genome shotgun (WGS) entry which is preliminary data.</text>
</comment>
<organism evidence="2 3">
    <name type="scientific">Dreissena polymorpha</name>
    <name type="common">Zebra mussel</name>
    <name type="synonym">Mytilus polymorpha</name>
    <dbReference type="NCBI Taxonomy" id="45954"/>
    <lineage>
        <taxon>Eukaryota</taxon>
        <taxon>Metazoa</taxon>
        <taxon>Spiralia</taxon>
        <taxon>Lophotrochozoa</taxon>
        <taxon>Mollusca</taxon>
        <taxon>Bivalvia</taxon>
        <taxon>Autobranchia</taxon>
        <taxon>Heteroconchia</taxon>
        <taxon>Euheterodonta</taxon>
        <taxon>Imparidentia</taxon>
        <taxon>Neoheterodontei</taxon>
        <taxon>Myida</taxon>
        <taxon>Dreissenoidea</taxon>
        <taxon>Dreissenidae</taxon>
        <taxon>Dreissena</taxon>
    </lineage>
</organism>
<dbReference type="AlphaFoldDB" id="A0A9D4QZW2"/>
<evidence type="ECO:0000313" key="3">
    <source>
        <dbReference type="Proteomes" id="UP000828390"/>
    </source>
</evidence>
<keyword evidence="3" id="KW-1185">Reference proteome</keyword>
<dbReference type="EMBL" id="JAIWYP010000003">
    <property type="protein sequence ID" value="KAH3848912.1"/>
    <property type="molecule type" value="Genomic_DNA"/>
</dbReference>
<dbReference type="Proteomes" id="UP000828390">
    <property type="component" value="Unassembled WGS sequence"/>
</dbReference>
<keyword evidence="1" id="KW-0175">Coiled coil</keyword>
<gene>
    <name evidence="2" type="ORF">DPMN_091296</name>
</gene>
<feature type="coiled-coil region" evidence="1">
    <location>
        <begin position="1"/>
        <end position="35"/>
    </location>
</feature>
<protein>
    <submittedName>
        <fullName evidence="2">Uncharacterized protein</fullName>
    </submittedName>
</protein>